<dbReference type="GO" id="GO:0016787">
    <property type="term" value="F:hydrolase activity"/>
    <property type="evidence" value="ECO:0007669"/>
    <property type="project" value="UniProtKB-KW"/>
</dbReference>
<dbReference type="Gene3D" id="2.40.260.10">
    <property type="entry name" value="Sortase"/>
    <property type="match status" value="1"/>
</dbReference>
<feature type="region of interest" description="Disordered" evidence="2">
    <location>
        <begin position="41"/>
        <end position="77"/>
    </location>
</feature>
<dbReference type="InterPro" id="IPR023365">
    <property type="entry name" value="Sortase_dom-sf"/>
</dbReference>
<evidence type="ECO:0000313" key="4">
    <source>
        <dbReference type="Proteomes" id="UP000009877"/>
    </source>
</evidence>
<dbReference type="InterPro" id="IPR042001">
    <property type="entry name" value="Sortase_F"/>
</dbReference>
<proteinExistence type="predicted"/>
<dbReference type="Proteomes" id="UP000009877">
    <property type="component" value="Unassembled WGS sequence"/>
</dbReference>
<keyword evidence="4" id="KW-1185">Reference proteome</keyword>
<organism evidence="3 4">
    <name type="scientific">Kocuria palustris PEL</name>
    <dbReference type="NCBI Taxonomy" id="1236550"/>
    <lineage>
        <taxon>Bacteria</taxon>
        <taxon>Bacillati</taxon>
        <taxon>Actinomycetota</taxon>
        <taxon>Actinomycetes</taxon>
        <taxon>Micrococcales</taxon>
        <taxon>Micrococcaceae</taxon>
        <taxon>Kocuria</taxon>
    </lineage>
</organism>
<sequence>MLGPMSVDRRRPVAAVLALLGALLVVAAVIGTAVHYAAQPDAAVGTPPGSSAWDRMQAGAQREGSDLLDRAAGREPEARVVEAPMPERTYGPETADTYDGSVDTSAAAASLAGQPHRLEAPTRSISVGCSPSRAVDGALVLPEAPGTVWYDQSAQIGAPGASLIAGLETGAPVLVTDDEGEVHEYVVESLQVYEQQALPEEMLQSTGPDELVLVTCSGASISTGGAWSYEYNLVVTAPTV</sequence>
<feature type="compositionally biased region" description="Basic and acidic residues" evidence="2">
    <location>
        <begin position="63"/>
        <end position="77"/>
    </location>
</feature>
<dbReference type="InterPro" id="IPR005754">
    <property type="entry name" value="Sortase"/>
</dbReference>
<name>M2YG84_9MICC</name>
<dbReference type="CDD" id="cd05829">
    <property type="entry name" value="Sortase_F"/>
    <property type="match status" value="1"/>
</dbReference>
<dbReference type="AlphaFoldDB" id="M2YG84"/>
<keyword evidence="1" id="KW-0378">Hydrolase</keyword>
<dbReference type="Pfam" id="PF04203">
    <property type="entry name" value="Sortase"/>
    <property type="match status" value="1"/>
</dbReference>
<comment type="caution">
    <text evidence="3">The sequence shown here is derived from an EMBL/GenBank/DDBJ whole genome shotgun (WGS) entry which is preliminary data.</text>
</comment>
<evidence type="ECO:0000313" key="3">
    <source>
        <dbReference type="EMBL" id="EME37540.1"/>
    </source>
</evidence>
<gene>
    <name evidence="3" type="ORF">C884_01591</name>
</gene>
<reference evidence="3 4" key="1">
    <citation type="journal article" date="2014" name="Genome Announc.">
        <title>Draft Genome Sequence of Kocuria palustris PEL.</title>
        <authorList>
            <person name="Sharma G."/>
            <person name="Khatri I."/>
            <person name="Subramanian S."/>
        </authorList>
    </citation>
    <scope>NUCLEOTIDE SEQUENCE [LARGE SCALE GENOMIC DNA]</scope>
    <source>
        <strain evidence="3 4">PEL</strain>
    </source>
</reference>
<accession>M2YG84</accession>
<dbReference type="EMBL" id="ANHZ02000003">
    <property type="protein sequence ID" value="EME37540.1"/>
    <property type="molecule type" value="Genomic_DNA"/>
</dbReference>
<evidence type="ECO:0000256" key="2">
    <source>
        <dbReference type="SAM" id="MobiDB-lite"/>
    </source>
</evidence>
<evidence type="ECO:0000256" key="1">
    <source>
        <dbReference type="ARBA" id="ARBA00022801"/>
    </source>
</evidence>
<protein>
    <submittedName>
        <fullName evidence="3">Uncharacterized protein</fullName>
    </submittedName>
</protein>